<proteinExistence type="predicted"/>
<keyword evidence="2" id="KW-1185">Reference proteome</keyword>
<accession>A0AA86RV94</accession>
<gene>
    <name evidence="1" type="ORF">AYBTSS11_LOCUS5091</name>
</gene>
<dbReference type="Gramene" id="rna-AYBTSS11_LOCUS5091">
    <property type="protein sequence ID" value="CAJ1931154.1"/>
    <property type="gene ID" value="gene-AYBTSS11_LOCUS5091"/>
</dbReference>
<organism evidence="1 2">
    <name type="scientific">Sphenostylis stenocarpa</name>
    <dbReference type="NCBI Taxonomy" id="92480"/>
    <lineage>
        <taxon>Eukaryota</taxon>
        <taxon>Viridiplantae</taxon>
        <taxon>Streptophyta</taxon>
        <taxon>Embryophyta</taxon>
        <taxon>Tracheophyta</taxon>
        <taxon>Spermatophyta</taxon>
        <taxon>Magnoliopsida</taxon>
        <taxon>eudicotyledons</taxon>
        <taxon>Gunneridae</taxon>
        <taxon>Pentapetalae</taxon>
        <taxon>rosids</taxon>
        <taxon>fabids</taxon>
        <taxon>Fabales</taxon>
        <taxon>Fabaceae</taxon>
        <taxon>Papilionoideae</taxon>
        <taxon>50 kb inversion clade</taxon>
        <taxon>NPAAA clade</taxon>
        <taxon>indigoferoid/millettioid clade</taxon>
        <taxon>Phaseoleae</taxon>
        <taxon>Sphenostylis</taxon>
    </lineage>
</organism>
<evidence type="ECO:0000313" key="1">
    <source>
        <dbReference type="EMBL" id="CAJ1931154.1"/>
    </source>
</evidence>
<name>A0AA86RV94_9FABA</name>
<reference evidence="1" key="1">
    <citation type="submission" date="2023-10" db="EMBL/GenBank/DDBJ databases">
        <authorList>
            <person name="Domelevo Entfellner J.-B."/>
        </authorList>
    </citation>
    <scope>NUCLEOTIDE SEQUENCE</scope>
</reference>
<sequence>MWLILQYQFMKLKEGIVDDHMKVPRLRDPPIFFCLSSGLPFSPFTLTCQQKCLTLAAIYVAHYFITDVTM</sequence>
<dbReference type="AlphaFoldDB" id="A0AA86RV94"/>
<dbReference type="Proteomes" id="UP001189624">
    <property type="component" value="Chromosome 2"/>
</dbReference>
<dbReference type="EMBL" id="OY731399">
    <property type="protein sequence ID" value="CAJ1931154.1"/>
    <property type="molecule type" value="Genomic_DNA"/>
</dbReference>
<protein>
    <submittedName>
        <fullName evidence="1">Uncharacterized protein</fullName>
    </submittedName>
</protein>
<evidence type="ECO:0000313" key="2">
    <source>
        <dbReference type="Proteomes" id="UP001189624"/>
    </source>
</evidence>